<keyword evidence="2" id="KW-1185">Reference proteome</keyword>
<dbReference type="EMBL" id="OX465081">
    <property type="protein sequence ID" value="CAI9286231.1"/>
    <property type="molecule type" value="Genomic_DNA"/>
</dbReference>
<dbReference type="Proteomes" id="UP001177003">
    <property type="component" value="Chromosome 5"/>
</dbReference>
<evidence type="ECO:0000313" key="1">
    <source>
        <dbReference type="EMBL" id="CAI9286231.1"/>
    </source>
</evidence>
<organism evidence="1 2">
    <name type="scientific">Lactuca saligna</name>
    <name type="common">Willowleaf lettuce</name>
    <dbReference type="NCBI Taxonomy" id="75948"/>
    <lineage>
        <taxon>Eukaryota</taxon>
        <taxon>Viridiplantae</taxon>
        <taxon>Streptophyta</taxon>
        <taxon>Embryophyta</taxon>
        <taxon>Tracheophyta</taxon>
        <taxon>Spermatophyta</taxon>
        <taxon>Magnoliopsida</taxon>
        <taxon>eudicotyledons</taxon>
        <taxon>Gunneridae</taxon>
        <taxon>Pentapetalae</taxon>
        <taxon>asterids</taxon>
        <taxon>campanulids</taxon>
        <taxon>Asterales</taxon>
        <taxon>Asteraceae</taxon>
        <taxon>Cichorioideae</taxon>
        <taxon>Cichorieae</taxon>
        <taxon>Lactucinae</taxon>
        <taxon>Lactuca</taxon>
    </lineage>
</organism>
<name>A0AA35Z5P2_LACSI</name>
<accession>A0AA35Z5P2</accession>
<evidence type="ECO:0000313" key="2">
    <source>
        <dbReference type="Proteomes" id="UP001177003"/>
    </source>
</evidence>
<proteinExistence type="predicted"/>
<gene>
    <name evidence="1" type="ORF">LSALG_LOCUS25661</name>
</gene>
<protein>
    <submittedName>
        <fullName evidence="1">Uncharacterized protein</fullName>
    </submittedName>
</protein>
<reference evidence="1" key="1">
    <citation type="submission" date="2023-04" db="EMBL/GenBank/DDBJ databases">
        <authorList>
            <person name="Vijverberg K."/>
            <person name="Xiong W."/>
            <person name="Schranz E."/>
        </authorList>
    </citation>
    <scope>NUCLEOTIDE SEQUENCE</scope>
</reference>
<dbReference type="AlphaFoldDB" id="A0AA35Z5P2"/>
<sequence length="470" mass="51877">MRLPKMRYFGLTCANLYGTSLVVSSTFDTSTINTSTSLPSFVSTPIVTHSPTFDYILDQPITSIFCSQSTNPLITYKEVQIPTDDDEDVFDGPFADIQFDQEEEDIPNNMLLIGKQFKILNQKLNSLLQVQADGGKHSISSLEVDMLLKHQENRLSEAIQDVDRNNETMVKNQSSTFACDLKELKAVAKERHILFVQDVKKVWEYVNLKLQELRKDIALGPKVEKMSVDDVTSFSNINQLLEGASPIVSANQSLTNKCPTCCHRGARGERRHVGKGEGASGKTEEEEVKVVGKVFASHVPTPKPTFSNSDPVIATATTTRPITKGIAIGTTGEGSSSKPIPTITNQDRGKCIIMEKSKEERNTEKKRGGTRVCEIKKKAVTLRVYPKEEKEKDQTKRWNQGEELVEGSGVESSRLPRVLRICMVGLGASEWGSGVANVSHRLDEMSKGDRAWPMCPNGFGYGGSVLANVS</sequence>